<proteinExistence type="predicted"/>
<gene>
    <name evidence="1" type="ORF">PUN28_020602</name>
</gene>
<evidence type="ECO:0000313" key="1">
    <source>
        <dbReference type="EMBL" id="KAL0098646.1"/>
    </source>
</evidence>
<accession>A0AAW2E4Q3</accession>
<reference evidence="1 2" key="1">
    <citation type="submission" date="2023-03" db="EMBL/GenBank/DDBJ databases">
        <title>High recombination rates correlate with genetic variation in Cardiocondyla obscurior ants.</title>
        <authorList>
            <person name="Errbii M."/>
        </authorList>
    </citation>
    <scope>NUCLEOTIDE SEQUENCE [LARGE SCALE GENOMIC DNA]</scope>
    <source>
        <strain evidence="1">Alpha-2009</strain>
        <tissue evidence="1">Whole body</tissue>
    </source>
</reference>
<dbReference type="Proteomes" id="UP001430953">
    <property type="component" value="Unassembled WGS sequence"/>
</dbReference>
<dbReference type="EMBL" id="JADYXP020000044">
    <property type="protein sequence ID" value="KAL0098646.1"/>
    <property type="molecule type" value="Genomic_DNA"/>
</dbReference>
<sequence length="656" mass="79836">MHTSLFGAFYFYQKPRYGQKTKKNIFEILQRSIPRYGQKTKKNIFEILQRSIVRQLKKMHTGLFEVFYFYQKPRYGQKTKKVFLKFYNMHLGLFELLFYQKPRYGQKTKKNIFEILQSLCNIQNRCIRLSEPLIFIRSRDMAKNEKNILKFYNIALCGIQNRCIWHCAAIKKSIRAYLSLLFSSEPRYKKTKKFFKFNNVALCNIQNRCIWAYSELFYLHQPRYGQKRKNILKFYNLYFHQQPRYDQKKKNIFKFNNPRYGQKTKIFLKFYNIWPKNEKKNILKFYNVAFICATFKIDIWPKTKKIFLKFYNIALCGIQNRCIWAYSSLIFIRSRDMAKNEKYFEILQRSIVLLFSSEAEGKNEKIFLKFYNFFIFIRSRDMAKNEKNIFEILQPLCGNLKRCIGLFRTFIFIRSRDMAKNEKNIFEILQRSIVRQFKKMHTGLFEPFIFIRSRDMAKNKKNIFEILQRSIPFIFISRDIKKRKNIFKFYNIALHEFGPIRSLFFHQKTSYSQKTKKNIFEILQHSIHCAAFKIDVRAYLEPLFSSEAEIWPKTKIFLKFYNVAFRDMAKNENIFEILQRAFYFHQKPRYCQKTKKNIFEILQRSIQPRYGQKQKNILKFYNIALCGIKIDEFGPIWSLLFSSEAEIWPKNEKKYF</sequence>
<keyword evidence="2" id="KW-1185">Reference proteome</keyword>
<name>A0AAW2E4Q3_9HYME</name>
<evidence type="ECO:0000313" key="2">
    <source>
        <dbReference type="Proteomes" id="UP001430953"/>
    </source>
</evidence>
<protein>
    <submittedName>
        <fullName evidence="1">Uncharacterized protein</fullName>
    </submittedName>
</protein>
<organism evidence="1 2">
    <name type="scientific">Cardiocondyla obscurior</name>
    <dbReference type="NCBI Taxonomy" id="286306"/>
    <lineage>
        <taxon>Eukaryota</taxon>
        <taxon>Metazoa</taxon>
        <taxon>Ecdysozoa</taxon>
        <taxon>Arthropoda</taxon>
        <taxon>Hexapoda</taxon>
        <taxon>Insecta</taxon>
        <taxon>Pterygota</taxon>
        <taxon>Neoptera</taxon>
        <taxon>Endopterygota</taxon>
        <taxon>Hymenoptera</taxon>
        <taxon>Apocrita</taxon>
        <taxon>Aculeata</taxon>
        <taxon>Formicoidea</taxon>
        <taxon>Formicidae</taxon>
        <taxon>Myrmicinae</taxon>
        <taxon>Cardiocondyla</taxon>
    </lineage>
</organism>
<comment type="caution">
    <text evidence="1">The sequence shown here is derived from an EMBL/GenBank/DDBJ whole genome shotgun (WGS) entry which is preliminary data.</text>
</comment>
<dbReference type="AlphaFoldDB" id="A0AAW2E4Q3"/>